<dbReference type="STRING" id="59748.PA0312"/>
<proteinExistence type="predicted"/>
<dbReference type="KEGG" id="pal:PA0312"/>
<gene>
    <name evidence="3" type="ordered locus">PA0312</name>
</gene>
<feature type="transmembrane region" description="Helical" evidence="2">
    <location>
        <begin position="12"/>
        <end position="33"/>
    </location>
</feature>
<feature type="region of interest" description="Disordered" evidence="1">
    <location>
        <begin position="84"/>
        <end position="135"/>
    </location>
</feature>
<keyword evidence="2" id="KW-0812">Transmembrane</keyword>
<evidence type="ECO:0000256" key="2">
    <source>
        <dbReference type="SAM" id="Phobius"/>
    </source>
</evidence>
<feature type="compositionally biased region" description="Polar residues" evidence="1">
    <location>
        <begin position="108"/>
        <end position="123"/>
    </location>
</feature>
<organism evidence="3 4">
    <name type="scientific">Phytoplasma australiense</name>
    <dbReference type="NCBI Taxonomy" id="59748"/>
    <lineage>
        <taxon>Bacteria</taxon>
        <taxon>Bacillati</taxon>
        <taxon>Mycoplasmatota</taxon>
        <taxon>Mollicutes</taxon>
        <taxon>Acholeplasmatales</taxon>
        <taxon>Acholeplasmataceae</taxon>
        <taxon>Candidatus Phytoplasma</taxon>
        <taxon>16SrXII (Stolbur group)</taxon>
    </lineage>
</organism>
<reference evidence="3 4" key="1">
    <citation type="journal article" date="2008" name="J. Bacteriol.">
        <title>Comparative genome analysis of 'Candidatus Phytoplasma australiense' (subgroup tuf-Australia I; rp-A) and 'Ca. Phytoplasma asteris' strains OY-M and AY-WB.</title>
        <authorList>
            <person name="Tran-Nguyen L.T."/>
            <person name="Kube M."/>
            <person name="Schneider B."/>
            <person name="Reinhardt R."/>
            <person name="Gibb K.S."/>
        </authorList>
    </citation>
    <scope>NUCLEOTIDE SEQUENCE [LARGE SCALE GENOMIC DNA]</scope>
</reference>
<accession>B1V9M5</accession>
<evidence type="ECO:0000256" key="1">
    <source>
        <dbReference type="SAM" id="MobiDB-lite"/>
    </source>
</evidence>
<evidence type="ECO:0000313" key="4">
    <source>
        <dbReference type="Proteomes" id="UP000008323"/>
    </source>
</evidence>
<dbReference type="AlphaFoldDB" id="B1V9M5"/>
<evidence type="ECO:0000313" key="3">
    <source>
        <dbReference type="EMBL" id="CAM11647.1"/>
    </source>
</evidence>
<dbReference type="Proteomes" id="UP000008323">
    <property type="component" value="Chromosome"/>
</dbReference>
<keyword evidence="2" id="KW-0472">Membrane</keyword>
<keyword evidence="2" id="KW-1133">Transmembrane helix</keyword>
<protein>
    <submittedName>
        <fullName evidence="3">Uncharacterized protein</fullName>
    </submittedName>
</protein>
<dbReference type="EMBL" id="AM422018">
    <property type="protein sequence ID" value="CAM11647.1"/>
    <property type="molecule type" value="Genomic_DNA"/>
</dbReference>
<name>B1V9M5_PHYAS</name>
<sequence length="135" mass="16081">MNLKQSLSKYMNIFYILIITLFSIIIINIFSFYQNEKHIENLNEIHYNKIKNLELNIVDLNKLINEFLVQKQKQIEKLEEKLNEIRNNHEKSPNFNTTSEKIKDLKTKLSTNTKKPNQSSTTPKNKRPTEEFVKP</sequence>